<comment type="caution">
    <text evidence="3">The sequence shown here is derived from an EMBL/GenBank/DDBJ whole genome shotgun (WGS) entry which is preliminary data.</text>
</comment>
<evidence type="ECO:0000313" key="2">
    <source>
        <dbReference type="EMBL" id="GEL09700.1"/>
    </source>
</evidence>
<dbReference type="EMBL" id="LVEO01000013">
    <property type="protein sequence ID" value="OCB72237.1"/>
    <property type="molecule type" value="Genomic_DNA"/>
</dbReference>
<evidence type="ECO:0000313" key="6">
    <source>
        <dbReference type="Proteomes" id="UP000182367"/>
    </source>
</evidence>
<organism evidence="3 5">
    <name type="scientific">Flavobacterium glycines</name>
    <dbReference type="NCBI Taxonomy" id="551990"/>
    <lineage>
        <taxon>Bacteria</taxon>
        <taxon>Pseudomonadati</taxon>
        <taxon>Bacteroidota</taxon>
        <taxon>Flavobacteriia</taxon>
        <taxon>Flavobacteriales</taxon>
        <taxon>Flavobacteriaceae</taxon>
        <taxon>Flavobacterium</taxon>
    </lineage>
</organism>
<dbReference type="EMBL" id="BJVF01000001">
    <property type="protein sequence ID" value="GEL09700.1"/>
    <property type="molecule type" value="Genomic_DNA"/>
</dbReference>
<reference evidence="2 7" key="4">
    <citation type="submission" date="2019-07" db="EMBL/GenBank/DDBJ databases">
        <title>Whole genome shotgun sequence of Flavobacterium glycines NBRC 105008.</title>
        <authorList>
            <person name="Hosoyama A."/>
            <person name="Uohara A."/>
            <person name="Ohji S."/>
            <person name="Ichikawa N."/>
        </authorList>
    </citation>
    <scope>NUCLEOTIDE SEQUENCE [LARGE SCALE GENOMIC DNA]</scope>
    <source>
        <strain evidence="2 7">NBRC 105008</strain>
    </source>
</reference>
<dbReference type="Proteomes" id="UP000321579">
    <property type="component" value="Unassembled WGS sequence"/>
</dbReference>
<feature type="transmembrane region" description="Helical" evidence="1">
    <location>
        <begin position="271"/>
        <end position="290"/>
    </location>
</feature>
<feature type="transmembrane region" description="Helical" evidence="1">
    <location>
        <begin position="238"/>
        <end position="256"/>
    </location>
</feature>
<protein>
    <submittedName>
        <fullName evidence="2">Membrane protein</fullName>
    </submittedName>
    <submittedName>
        <fullName evidence="4">Predicted acyltransferase</fullName>
    </submittedName>
</protein>
<sequence length="381" mass="43494">MNAISNPNSNRFLSLDVFRGLTICLMIVVNTPGTGANLYPYLVHAEWFGFTLADLVFPSFLFAMGNAMSFSMGKMKEMAADVFWKKVIKRTIIIFLLGFLMYWFPFVKQGVDGVWELKSFAETRVMGVLQRIALCYLFAAVIFYYLSEKAAIVLSVIFLLGYWALLYLFGQSGAELEMATNAVTRLDLSILGNGHIYKRDMVPFDPEGILSTLPAIVNVIAGFIAGTFIQRIGKSFEGIAKLLIVGFLLMALARWWDLVFPICKKLWTGSFVLYTVGIDLSIMAVLIYFIELKQKHFGVEFSTIFGKNPLFIYLFSELFFTFLRRLTHVNAEMDVFEWFSECLIQRIFPGSFGSFVTAILFMLLCWAVGWWLNKKRIYIKI</sequence>
<dbReference type="OrthoDB" id="9788724at2"/>
<keyword evidence="1" id="KW-1133">Transmembrane helix</keyword>
<keyword evidence="4" id="KW-0808">Transferase</keyword>
<keyword evidence="1" id="KW-0812">Transmembrane</keyword>
<feature type="transmembrane region" description="Helical" evidence="1">
    <location>
        <begin position="125"/>
        <end position="146"/>
    </location>
</feature>
<feature type="transmembrane region" description="Helical" evidence="1">
    <location>
        <begin position="209"/>
        <end position="229"/>
    </location>
</feature>
<gene>
    <name evidence="3" type="ORF">FBGL_06135</name>
    <name evidence="2" type="ORF">FGL01_04390</name>
    <name evidence="4" type="ORF">SAMN05192550_1291</name>
</gene>
<evidence type="ECO:0000313" key="5">
    <source>
        <dbReference type="Proteomes" id="UP000093226"/>
    </source>
</evidence>
<dbReference type="PANTHER" id="PTHR31061">
    <property type="entry name" value="LD22376P"/>
    <property type="match status" value="1"/>
</dbReference>
<feature type="transmembrane region" description="Helical" evidence="1">
    <location>
        <begin position="151"/>
        <end position="170"/>
    </location>
</feature>
<dbReference type="STRING" id="551990.SAMN05192550_1291"/>
<evidence type="ECO:0000313" key="7">
    <source>
        <dbReference type="Proteomes" id="UP000321579"/>
    </source>
</evidence>
<keyword evidence="6" id="KW-1185">Reference proteome</keyword>
<feature type="transmembrane region" description="Helical" evidence="1">
    <location>
        <begin position="347"/>
        <end position="372"/>
    </location>
</feature>
<feature type="transmembrane region" description="Helical" evidence="1">
    <location>
        <begin position="41"/>
        <end position="66"/>
    </location>
</feature>
<reference evidence="5" key="1">
    <citation type="submission" date="2016-03" db="EMBL/GenBank/DDBJ databases">
        <title>Draft genome sequence of Paenibacillus glacialis DSM 22343.</title>
        <authorList>
            <person name="Shin S.-K."/>
            <person name="Yi H."/>
        </authorList>
    </citation>
    <scope>NUCLEOTIDE SEQUENCE [LARGE SCALE GENOMIC DNA]</scope>
    <source>
        <strain evidence="5">NBRC 105008</strain>
    </source>
</reference>
<reference evidence="4 6" key="3">
    <citation type="submission" date="2016-10" db="EMBL/GenBank/DDBJ databases">
        <authorList>
            <person name="Varghese N."/>
            <person name="Submissions S."/>
        </authorList>
    </citation>
    <scope>NUCLEOTIDE SEQUENCE [LARGE SCALE GENOMIC DNA]</scope>
    <source>
        <strain evidence="4 6">Gm-149</strain>
    </source>
</reference>
<dbReference type="Proteomes" id="UP000182367">
    <property type="component" value="Unassembled WGS sequence"/>
</dbReference>
<keyword evidence="4" id="KW-0012">Acyltransferase</keyword>
<dbReference type="Proteomes" id="UP000093226">
    <property type="component" value="Unassembled WGS sequence"/>
</dbReference>
<name>A0A1B9DRB6_9FLAO</name>
<dbReference type="PANTHER" id="PTHR31061:SF24">
    <property type="entry name" value="LD22376P"/>
    <property type="match status" value="1"/>
</dbReference>
<accession>A0A1B9DRB6</accession>
<dbReference type="AlphaFoldDB" id="A0A1B9DRB6"/>
<evidence type="ECO:0000313" key="4">
    <source>
        <dbReference type="EMBL" id="SDI97041.1"/>
    </source>
</evidence>
<keyword evidence="1" id="KW-0472">Membrane</keyword>
<dbReference type="GO" id="GO:0016746">
    <property type="term" value="F:acyltransferase activity"/>
    <property type="evidence" value="ECO:0007669"/>
    <property type="project" value="UniProtKB-KW"/>
</dbReference>
<feature type="transmembrane region" description="Helical" evidence="1">
    <location>
        <begin position="87"/>
        <end position="105"/>
    </location>
</feature>
<evidence type="ECO:0000256" key="1">
    <source>
        <dbReference type="SAM" id="Phobius"/>
    </source>
</evidence>
<dbReference type="EMBL" id="FNEO01000001">
    <property type="protein sequence ID" value="SDI97041.1"/>
    <property type="molecule type" value="Genomic_DNA"/>
</dbReference>
<evidence type="ECO:0000313" key="3">
    <source>
        <dbReference type="EMBL" id="OCB72237.1"/>
    </source>
</evidence>
<reference evidence="3" key="2">
    <citation type="submission" date="2016-03" db="EMBL/GenBank/DDBJ databases">
        <authorList>
            <person name="Ploux O."/>
        </authorList>
    </citation>
    <scope>NUCLEOTIDE SEQUENCE</scope>
    <source>
        <strain evidence="3">NBRC 105008</strain>
    </source>
</reference>
<dbReference type="RefSeq" id="WP_066326701.1">
    <property type="nucleotide sequence ID" value="NZ_BJVF01000001.1"/>
</dbReference>
<proteinExistence type="predicted"/>